<dbReference type="Gene3D" id="3.40.630.30">
    <property type="match status" value="1"/>
</dbReference>
<dbReference type="Pfam" id="PF13302">
    <property type="entry name" value="Acetyltransf_3"/>
    <property type="match status" value="1"/>
</dbReference>
<accession>A0A9D2VJL1</accession>
<evidence type="ECO:0000313" key="2">
    <source>
        <dbReference type="EMBL" id="HJH42808.1"/>
    </source>
</evidence>
<dbReference type="PROSITE" id="PS51186">
    <property type="entry name" value="GNAT"/>
    <property type="match status" value="1"/>
</dbReference>
<name>A0A9D2VJL1_9ACTN</name>
<feature type="domain" description="N-acetyltransferase" evidence="1">
    <location>
        <begin position="17"/>
        <end position="160"/>
    </location>
</feature>
<reference evidence="2" key="2">
    <citation type="submission" date="2021-09" db="EMBL/GenBank/DDBJ databases">
        <authorList>
            <person name="Gilroy R."/>
        </authorList>
    </citation>
    <scope>NUCLEOTIDE SEQUENCE</scope>
    <source>
        <strain evidence="2">USAMLcec12-2067</strain>
    </source>
</reference>
<gene>
    <name evidence="2" type="ORF">K8V16_03340</name>
</gene>
<comment type="caution">
    <text evidence="2">The sequence shown here is derived from an EMBL/GenBank/DDBJ whole genome shotgun (WGS) entry which is preliminary data.</text>
</comment>
<dbReference type="AlphaFoldDB" id="A0A9D2VJL1"/>
<sequence>MTETAVSLPVGRGFKGGCLRSLEERDVPGMLEWMRDPAVAGQFQADFSSMGECDALEFVRSSWEDRRSIHLAIDEGEGYLGTVSLKNIDDRDASAEYAISTRAAAHGTGAALRATREVLSLAFGALGLNRVYLNVRADNGRARAFYRKVGFVEEGVARKA</sequence>
<dbReference type="Proteomes" id="UP000789325">
    <property type="component" value="Unassembled WGS sequence"/>
</dbReference>
<reference evidence="2" key="1">
    <citation type="journal article" date="2021" name="PeerJ">
        <title>Extensive microbial diversity within the chicken gut microbiome revealed by metagenomics and culture.</title>
        <authorList>
            <person name="Gilroy R."/>
            <person name="Ravi A."/>
            <person name="Getino M."/>
            <person name="Pursley I."/>
            <person name="Horton D.L."/>
            <person name="Alikhan N.F."/>
            <person name="Baker D."/>
            <person name="Gharbi K."/>
            <person name="Hall N."/>
            <person name="Watson M."/>
            <person name="Adriaenssens E.M."/>
            <person name="Foster-Nyarko E."/>
            <person name="Jarju S."/>
            <person name="Secka A."/>
            <person name="Antonio M."/>
            <person name="Oren A."/>
            <person name="Chaudhuri R.R."/>
            <person name="La Ragione R."/>
            <person name="Hildebrand F."/>
            <person name="Pallen M.J."/>
        </authorList>
    </citation>
    <scope>NUCLEOTIDE SEQUENCE</scope>
    <source>
        <strain evidence="2">USAMLcec12-2067</strain>
    </source>
</reference>
<evidence type="ECO:0000259" key="1">
    <source>
        <dbReference type="PROSITE" id="PS51186"/>
    </source>
</evidence>
<dbReference type="SUPFAM" id="SSF55729">
    <property type="entry name" value="Acyl-CoA N-acyltransferases (Nat)"/>
    <property type="match status" value="1"/>
</dbReference>
<organism evidence="2 3">
    <name type="scientific">Rubneribacter badeniensis</name>
    <dbReference type="NCBI Taxonomy" id="2070688"/>
    <lineage>
        <taxon>Bacteria</taxon>
        <taxon>Bacillati</taxon>
        <taxon>Actinomycetota</taxon>
        <taxon>Coriobacteriia</taxon>
        <taxon>Eggerthellales</taxon>
        <taxon>Eggerthellaceae</taxon>
        <taxon>Rubneribacter</taxon>
    </lineage>
</organism>
<evidence type="ECO:0000313" key="3">
    <source>
        <dbReference type="Proteomes" id="UP000789325"/>
    </source>
</evidence>
<dbReference type="PANTHER" id="PTHR43415:SF3">
    <property type="entry name" value="GNAT-FAMILY ACETYLTRANSFERASE"/>
    <property type="match status" value="1"/>
</dbReference>
<dbReference type="InterPro" id="IPR000182">
    <property type="entry name" value="GNAT_dom"/>
</dbReference>
<dbReference type="GO" id="GO:0016747">
    <property type="term" value="F:acyltransferase activity, transferring groups other than amino-acyl groups"/>
    <property type="evidence" value="ECO:0007669"/>
    <property type="project" value="InterPro"/>
</dbReference>
<feature type="non-terminal residue" evidence="2">
    <location>
        <position position="160"/>
    </location>
</feature>
<dbReference type="PANTHER" id="PTHR43415">
    <property type="entry name" value="SPERMIDINE N(1)-ACETYLTRANSFERASE"/>
    <property type="match status" value="1"/>
</dbReference>
<dbReference type="InterPro" id="IPR016181">
    <property type="entry name" value="Acyl_CoA_acyltransferase"/>
</dbReference>
<protein>
    <submittedName>
        <fullName evidence="2">GNAT family N-acetyltransferase</fullName>
    </submittedName>
</protein>
<dbReference type="EMBL" id="DYZL01000061">
    <property type="protein sequence ID" value="HJH42808.1"/>
    <property type="molecule type" value="Genomic_DNA"/>
</dbReference>
<proteinExistence type="predicted"/>